<dbReference type="AlphaFoldDB" id="A0A226QRQ5"/>
<gene>
    <name evidence="1" type="ORF">B9L23_07560</name>
</gene>
<sequence>MEAVYLSFDVYTNMIQELKHKFEKVEFILKHFPEARNNDNYLIYLYWRLVDQCEALEDIVHATSPEVIRRARQKIQNELGLYQPTNDKVRKRRRQAEKVIRKHIHEL</sequence>
<reference evidence="1 2" key="1">
    <citation type="submission" date="2017-04" db="EMBL/GenBank/DDBJ databases">
        <title>The genome sequence of Parageobacillus galactosidasius DSM 18751.</title>
        <authorList>
            <person name="Ramaloko W.T."/>
            <person name="Koen N."/>
            <person name="Polliack S."/>
            <person name="Aliyu H."/>
            <person name="Lebre P."/>
            <person name="Mohr T."/>
            <person name="Oswald F."/>
            <person name="Zwick M."/>
            <person name="Neumann A."/>
            <person name="Syldatk C."/>
            <person name="Cowan D."/>
            <person name="De Maayer P."/>
        </authorList>
    </citation>
    <scope>NUCLEOTIDE SEQUENCE [LARGE SCALE GENOMIC DNA]</scope>
    <source>
        <strain evidence="1 2">DSM 18751</strain>
    </source>
</reference>
<dbReference type="RefSeq" id="WP_089097167.1">
    <property type="nucleotide sequence ID" value="NZ_NDYL01000001.1"/>
</dbReference>
<comment type="caution">
    <text evidence="1">The sequence shown here is derived from an EMBL/GenBank/DDBJ whole genome shotgun (WGS) entry which is preliminary data.</text>
</comment>
<evidence type="ECO:0000313" key="2">
    <source>
        <dbReference type="Proteomes" id="UP000198394"/>
    </source>
</evidence>
<name>A0A226QRQ5_9BACL</name>
<dbReference type="Proteomes" id="UP000198394">
    <property type="component" value="Unassembled WGS sequence"/>
</dbReference>
<dbReference type="EMBL" id="NDYL01000001">
    <property type="protein sequence ID" value="OXB94714.1"/>
    <property type="molecule type" value="Genomic_DNA"/>
</dbReference>
<accession>A0A226QRQ5</accession>
<evidence type="ECO:0000313" key="1">
    <source>
        <dbReference type="EMBL" id="OXB94714.1"/>
    </source>
</evidence>
<organism evidence="1 2">
    <name type="scientific">Parageobacillus galactosidasius</name>
    <dbReference type="NCBI Taxonomy" id="883812"/>
    <lineage>
        <taxon>Bacteria</taxon>
        <taxon>Bacillati</taxon>
        <taxon>Bacillota</taxon>
        <taxon>Bacilli</taxon>
        <taxon>Bacillales</taxon>
        <taxon>Anoxybacillaceae</taxon>
        <taxon>Parageobacillus</taxon>
    </lineage>
</organism>
<keyword evidence="2" id="KW-1185">Reference proteome</keyword>
<proteinExistence type="predicted"/>
<protein>
    <submittedName>
        <fullName evidence="1">Uncharacterized protein</fullName>
    </submittedName>
</protein>